<feature type="transmembrane region" description="Helical" evidence="10">
    <location>
        <begin position="590"/>
        <end position="612"/>
    </location>
</feature>
<dbReference type="EMBL" id="CAICTM010000007">
    <property type="protein sequence ID" value="CAB9496668.1"/>
    <property type="molecule type" value="Genomic_DNA"/>
</dbReference>
<evidence type="ECO:0000256" key="4">
    <source>
        <dbReference type="ARBA" id="ARBA00023040"/>
    </source>
</evidence>
<evidence type="ECO:0000256" key="6">
    <source>
        <dbReference type="ARBA" id="ARBA00023170"/>
    </source>
</evidence>
<dbReference type="PANTHER" id="PTHR10519">
    <property type="entry name" value="GABA-B RECEPTOR"/>
    <property type="match status" value="1"/>
</dbReference>
<evidence type="ECO:0000256" key="3">
    <source>
        <dbReference type="ARBA" id="ARBA00022989"/>
    </source>
</evidence>
<feature type="transmembrane region" description="Helical" evidence="10">
    <location>
        <begin position="746"/>
        <end position="766"/>
    </location>
</feature>
<dbReference type="InterPro" id="IPR001828">
    <property type="entry name" value="ANF_lig-bd_rcpt"/>
</dbReference>
<comment type="subcellular location">
    <subcellularLocation>
        <location evidence="1">Membrane</location>
        <topology evidence="1">Multi-pass membrane protein</topology>
    </subcellularLocation>
</comment>
<dbReference type="Pfam" id="PF01094">
    <property type="entry name" value="ANF_receptor"/>
    <property type="match status" value="1"/>
</dbReference>
<feature type="transmembrane region" description="Helical" evidence="10">
    <location>
        <begin position="556"/>
        <end position="578"/>
    </location>
</feature>
<feature type="transmembrane region" description="Helical" evidence="10">
    <location>
        <begin position="695"/>
        <end position="716"/>
    </location>
</feature>
<dbReference type="GO" id="GO:0004965">
    <property type="term" value="F:G protein-coupled GABA receptor activity"/>
    <property type="evidence" value="ECO:0007669"/>
    <property type="project" value="InterPro"/>
</dbReference>
<dbReference type="OrthoDB" id="5984008at2759"/>
<organism evidence="12 13">
    <name type="scientific">Seminavis robusta</name>
    <dbReference type="NCBI Taxonomy" id="568900"/>
    <lineage>
        <taxon>Eukaryota</taxon>
        <taxon>Sar</taxon>
        <taxon>Stramenopiles</taxon>
        <taxon>Ochrophyta</taxon>
        <taxon>Bacillariophyta</taxon>
        <taxon>Bacillariophyceae</taxon>
        <taxon>Bacillariophycidae</taxon>
        <taxon>Naviculales</taxon>
        <taxon>Naviculaceae</taxon>
        <taxon>Seminavis</taxon>
    </lineage>
</organism>
<feature type="transmembrane region" description="Helical" evidence="10">
    <location>
        <begin position="812"/>
        <end position="834"/>
    </location>
</feature>
<dbReference type="SUPFAM" id="SSF53822">
    <property type="entry name" value="Periplasmic binding protein-like I"/>
    <property type="match status" value="1"/>
</dbReference>
<evidence type="ECO:0000313" key="13">
    <source>
        <dbReference type="Proteomes" id="UP001153069"/>
    </source>
</evidence>
<keyword evidence="13" id="KW-1185">Reference proteome</keyword>
<keyword evidence="3 10" id="KW-1133">Transmembrane helix</keyword>
<dbReference type="InterPro" id="IPR017978">
    <property type="entry name" value="GPCR_3_C"/>
</dbReference>
<keyword evidence="4" id="KW-0297">G-protein coupled receptor</keyword>
<evidence type="ECO:0000256" key="8">
    <source>
        <dbReference type="ARBA" id="ARBA00023224"/>
    </source>
</evidence>
<accession>A0A9N8D5A3</accession>
<dbReference type="GO" id="GO:0007214">
    <property type="term" value="P:gamma-aminobutyric acid signaling pathway"/>
    <property type="evidence" value="ECO:0007669"/>
    <property type="project" value="TreeGrafter"/>
</dbReference>
<evidence type="ECO:0000256" key="1">
    <source>
        <dbReference type="ARBA" id="ARBA00004141"/>
    </source>
</evidence>
<feature type="region of interest" description="Disordered" evidence="9">
    <location>
        <begin position="1"/>
        <end position="26"/>
    </location>
</feature>
<dbReference type="PRINTS" id="PR01176">
    <property type="entry name" value="GABABRECEPTR"/>
</dbReference>
<evidence type="ECO:0000313" key="12">
    <source>
        <dbReference type="EMBL" id="CAB9496668.1"/>
    </source>
</evidence>
<proteinExistence type="predicted"/>
<evidence type="ECO:0000256" key="9">
    <source>
        <dbReference type="SAM" id="MobiDB-lite"/>
    </source>
</evidence>
<dbReference type="InterPro" id="IPR002455">
    <property type="entry name" value="GPCR3_GABA-B"/>
</dbReference>
<dbReference type="Pfam" id="PF00003">
    <property type="entry name" value="7tm_3"/>
    <property type="match status" value="1"/>
</dbReference>
<reference evidence="12" key="1">
    <citation type="submission" date="2020-06" db="EMBL/GenBank/DDBJ databases">
        <authorList>
            <consortium name="Plant Systems Biology data submission"/>
        </authorList>
    </citation>
    <scope>NUCLEOTIDE SEQUENCE</scope>
    <source>
        <strain evidence="12">D6</strain>
    </source>
</reference>
<evidence type="ECO:0000259" key="11">
    <source>
        <dbReference type="PROSITE" id="PS50259"/>
    </source>
</evidence>
<keyword evidence="2 10" id="KW-0812">Transmembrane</keyword>
<dbReference type="GO" id="GO:0038039">
    <property type="term" value="C:G protein-coupled receptor heterodimeric complex"/>
    <property type="evidence" value="ECO:0007669"/>
    <property type="project" value="TreeGrafter"/>
</dbReference>
<dbReference type="PROSITE" id="PS50259">
    <property type="entry name" value="G_PROTEIN_RECEP_F3_4"/>
    <property type="match status" value="1"/>
</dbReference>
<dbReference type="InterPro" id="IPR028082">
    <property type="entry name" value="Peripla_BP_I"/>
</dbReference>
<dbReference type="Gene3D" id="3.40.50.2300">
    <property type="match status" value="2"/>
</dbReference>
<comment type="caution">
    <text evidence="12">The sequence shown here is derived from an EMBL/GenBank/DDBJ whole genome shotgun (WGS) entry which is preliminary data.</text>
</comment>
<keyword evidence="5 10" id="KW-0472">Membrane</keyword>
<evidence type="ECO:0000256" key="10">
    <source>
        <dbReference type="SAM" id="Phobius"/>
    </source>
</evidence>
<evidence type="ECO:0000256" key="5">
    <source>
        <dbReference type="ARBA" id="ARBA00023136"/>
    </source>
</evidence>
<keyword evidence="6 12" id="KW-0675">Receptor</keyword>
<evidence type="ECO:0000256" key="7">
    <source>
        <dbReference type="ARBA" id="ARBA00023180"/>
    </source>
</evidence>
<keyword evidence="7" id="KW-0325">Glycoprotein</keyword>
<gene>
    <name evidence="12" type="ORF">SEMRO_7_G006370.1</name>
</gene>
<dbReference type="PANTHER" id="PTHR10519:SF20">
    <property type="entry name" value="G-PROTEIN COUPLED RECEPTOR 156-RELATED"/>
    <property type="match status" value="1"/>
</dbReference>
<feature type="domain" description="G-protein coupled receptors family 3 profile" evidence="11">
    <location>
        <begin position="645"/>
        <end position="836"/>
    </location>
</feature>
<sequence length="926" mass="102727">MAASFGHHQPPQNPPSTTRTTTRDGSRVIRVHDSKDGTSFRLGKLVGLQGMSSTSTIKTPPNANGTTAIETTTRVFDKSFLYNAVASFIASKHFNERNGYILPHLPELLKGCDFYFDYEYRDGQWSGREATNQLIQAIETAWSFQRQTANHSMPQESDNHTQTTLQRQQQNNKTSILRPFQADAQALEPFAIYGAYWSSISKTVATVAGGLEIPYITGGSTSAELDGMDMFARTVVTNDVDARAAMVYYHSLGVTQVAIIFIKDSWGINYHASLSKYGAQFGVKVNSFAYDVHSIEKSIIDLKKSQYRYIFAIMHDWKQVIRRAYKHNIIGRPEYVWIGAEEKKWTGSAFQLDRNTEEDLAKALHGVGTINLYFEPMHRFNVAMDAFAFDSELQQEFVAAQADPHIFDNYTFPQYDPTGFTNSIFDSVMALGIAACSIDNSSSGSNDTDLFTGDEFHQTLLQTEFNGVSGHVQFDPSTGTRTAGGLKHSIEYVLLSDGRSDENAFRFHSNMVAVIHDDNILNFHPFVYHDNTTVRPPALPPIEGEVLNLLPLWAQIYGYLLGGLIMMVSIGWFVWVCVKRSVFIVRASQPFFLCQLCVGTFIMGTATIPASFPGASLSFTHDTYNPLNHLGHTHQGAEQTKGMDVACMSTLWLVVVGFTISFSALSSKIWRLSMLMELGSAMRHHLITVKQSLKPFYISMSVNVVLLLCITIFTPLRYQRVLVQGNVDSFGRPLESYGTCQPAASGFYYLLAVILIANVAGILYVIRQAYVTRDLPAAFSDATSLSLAVLSLLETLIVGTPLLVVVQGDPTTYYLVASSMLCLCCLGMLMILFIPKYNKRHYKHRLQSVVNAMTRVASNRSDQSVLSRTSGNINLNTGAPSSRRMRESFIPSFSAISRAEGSGHLSSSATGVMAIRREDGSTALLR</sequence>
<dbReference type="Proteomes" id="UP001153069">
    <property type="component" value="Unassembled WGS sequence"/>
</dbReference>
<name>A0A9N8D5A3_9STRA</name>
<protein>
    <submittedName>
        <fullName evidence="12">Gamma-aminobutyric acid (GABA) B receptor</fullName>
    </submittedName>
</protein>
<feature type="transmembrane region" description="Helical" evidence="10">
    <location>
        <begin position="787"/>
        <end position="806"/>
    </location>
</feature>
<evidence type="ECO:0000256" key="2">
    <source>
        <dbReference type="ARBA" id="ARBA00022692"/>
    </source>
</evidence>
<dbReference type="AlphaFoldDB" id="A0A9N8D5A3"/>
<keyword evidence="8" id="KW-0807">Transducer</keyword>
<feature type="transmembrane region" description="Helical" evidence="10">
    <location>
        <begin position="651"/>
        <end position="674"/>
    </location>
</feature>